<dbReference type="GO" id="GO:0004622">
    <property type="term" value="F:phosphatidylcholine lysophospholipase activity"/>
    <property type="evidence" value="ECO:0007669"/>
    <property type="project" value="TreeGrafter"/>
</dbReference>
<name>A0A2H0B938_9BACT</name>
<dbReference type="SUPFAM" id="SSF52266">
    <property type="entry name" value="SGNH hydrolase"/>
    <property type="match status" value="1"/>
</dbReference>
<accession>A0A2H0B938</accession>
<evidence type="ECO:0000313" key="2">
    <source>
        <dbReference type="Proteomes" id="UP000229459"/>
    </source>
</evidence>
<dbReference type="PANTHER" id="PTHR30383:SF5">
    <property type="entry name" value="SGNH HYDROLASE-TYPE ESTERASE DOMAIN-CONTAINING PROTEIN"/>
    <property type="match status" value="1"/>
</dbReference>
<evidence type="ECO:0008006" key="3">
    <source>
        <dbReference type="Google" id="ProtNLM"/>
    </source>
</evidence>
<dbReference type="PANTHER" id="PTHR30383">
    <property type="entry name" value="THIOESTERASE 1/PROTEASE 1/LYSOPHOSPHOLIPASE L1"/>
    <property type="match status" value="1"/>
</dbReference>
<gene>
    <name evidence="1" type="ORF">COX08_00220</name>
</gene>
<comment type="caution">
    <text evidence="1">The sequence shown here is derived from an EMBL/GenBank/DDBJ whole genome shotgun (WGS) entry which is preliminary data.</text>
</comment>
<proteinExistence type="predicted"/>
<feature type="non-terminal residue" evidence="1">
    <location>
        <position position="1"/>
    </location>
</feature>
<reference evidence="1 2" key="1">
    <citation type="submission" date="2017-09" db="EMBL/GenBank/DDBJ databases">
        <title>Depth-based differentiation of microbial function through sediment-hosted aquifers and enrichment of novel symbionts in the deep terrestrial subsurface.</title>
        <authorList>
            <person name="Probst A.J."/>
            <person name="Ladd B."/>
            <person name="Jarett J.K."/>
            <person name="Geller-Mcgrath D.E."/>
            <person name="Sieber C.M."/>
            <person name="Emerson J.B."/>
            <person name="Anantharaman K."/>
            <person name="Thomas B.C."/>
            <person name="Malmstrom R."/>
            <person name="Stieglmeier M."/>
            <person name="Klingl A."/>
            <person name="Woyke T."/>
            <person name="Ryan C.M."/>
            <person name="Banfield J.F."/>
        </authorList>
    </citation>
    <scope>NUCLEOTIDE SEQUENCE [LARGE SCALE GENOMIC DNA]</scope>
    <source>
        <strain evidence="1">CG23_combo_of_CG06-09_8_20_14_all_34_8</strain>
    </source>
</reference>
<dbReference type="InterPro" id="IPR001087">
    <property type="entry name" value="GDSL"/>
</dbReference>
<dbReference type="Gene3D" id="3.40.50.1110">
    <property type="entry name" value="SGNH hydrolase"/>
    <property type="match status" value="1"/>
</dbReference>
<dbReference type="CDD" id="cd00229">
    <property type="entry name" value="SGNH_hydrolase"/>
    <property type="match status" value="1"/>
</dbReference>
<dbReference type="Proteomes" id="UP000229459">
    <property type="component" value="Unassembled WGS sequence"/>
</dbReference>
<organism evidence="1 2">
    <name type="scientific">Candidatus Beckwithbacteria bacterium CG23_combo_of_CG06-09_8_20_14_all_34_8</name>
    <dbReference type="NCBI Taxonomy" id="1974497"/>
    <lineage>
        <taxon>Bacteria</taxon>
        <taxon>Candidatus Beckwithiibacteriota</taxon>
    </lineage>
</organism>
<evidence type="ECO:0000313" key="1">
    <source>
        <dbReference type="EMBL" id="PIP53570.1"/>
    </source>
</evidence>
<dbReference type="InterPro" id="IPR051532">
    <property type="entry name" value="Ester_Hydrolysis_Enzymes"/>
</dbReference>
<dbReference type="AlphaFoldDB" id="A0A2H0B938"/>
<dbReference type="Pfam" id="PF00657">
    <property type="entry name" value="Lipase_GDSL"/>
    <property type="match status" value="1"/>
</dbReference>
<dbReference type="InterPro" id="IPR036514">
    <property type="entry name" value="SGNH_hydro_sf"/>
</dbReference>
<dbReference type="EMBL" id="PCSR01000005">
    <property type="protein sequence ID" value="PIP53570.1"/>
    <property type="molecule type" value="Genomic_DNA"/>
</dbReference>
<sequence>LIQNSQVLGASDVQTENTLIKERPISLLSGHKTIALFGDSMIDTMETDSPYLKKALKLVYPNIDFNLLNYGIGAQSVTNGLNRLNENINYKDRQYPTILNSNADIFIIESFAYNPLDNSEEYEANMRSLLNQLIALGKPVYFLATIAPLKANFGKGPGGVNWDSDAAWAHATKIDSYLEQGISIAKSLNIPIIDCYHPTLQTNGEGIAIYVNKHDGIHPSVTGHQFIADKIAHMISI</sequence>
<protein>
    <recommendedName>
        <fullName evidence="3">SGNH hydrolase-type esterase domain-containing protein</fullName>
    </recommendedName>
</protein>